<organism evidence="2">
    <name type="scientific">freshwater metagenome</name>
    <dbReference type="NCBI Taxonomy" id="449393"/>
    <lineage>
        <taxon>unclassified sequences</taxon>
        <taxon>metagenomes</taxon>
        <taxon>ecological metagenomes</taxon>
    </lineage>
</organism>
<dbReference type="PANTHER" id="PTHR36173">
    <property type="entry name" value="RIBONUCLEASE VAPC16-RELATED"/>
    <property type="match status" value="1"/>
</dbReference>
<dbReference type="InterPro" id="IPR029060">
    <property type="entry name" value="PIN-like_dom_sf"/>
</dbReference>
<proteinExistence type="predicted"/>
<gene>
    <name evidence="2" type="ORF">UFOPK1684_00611</name>
</gene>
<dbReference type="SUPFAM" id="SSF88723">
    <property type="entry name" value="PIN domain-like"/>
    <property type="match status" value="1"/>
</dbReference>
<dbReference type="AlphaFoldDB" id="A0A6J6DYY2"/>
<dbReference type="InterPro" id="IPR041705">
    <property type="entry name" value="PIN_Sll0205"/>
</dbReference>
<feature type="domain" description="PIN" evidence="1">
    <location>
        <begin position="7"/>
        <end position="121"/>
    </location>
</feature>
<reference evidence="2" key="1">
    <citation type="submission" date="2020-05" db="EMBL/GenBank/DDBJ databases">
        <authorList>
            <person name="Chiriac C."/>
            <person name="Salcher M."/>
            <person name="Ghai R."/>
            <person name="Kavagutti S V."/>
        </authorList>
    </citation>
    <scope>NUCLEOTIDE SEQUENCE</scope>
</reference>
<dbReference type="InterPro" id="IPR002716">
    <property type="entry name" value="PIN_dom"/>
</dbReference>
<protein>
    <submittedName>
        <fullName evidence="2">Unannotated protein</fullName>
    </submittedName>
</protein>
<accession>A0A6J6DYY2</accession>
<dbReference type="Pfam" id="PF01850">
    <property type="entry name" value="PIN"/>
    <property type="match status" value="1"/>
</dbReference>
<sequence>MRPPKGVLLDTHVLVWLVRGMPDLSQRVRNLVDSDRPTYFSAISFVELAIKAQRNTLPQLPDIAGKLTAGGLQELPVDAASAQAIGRFAGLANHDPFDRILVAQAATHNLTLETADQKLLALALPHINDARA</sequence>
<dbReference type="Gene3D" id="3.40.50.1010">
    <property type="entry name" value="5'-nuclease"/>
    <property type="match status" value="1"/>
</dbReference>
<evidence type="ECO:0000259" key="1">
    <source>
        <dbReference type="Pfam" id="PF01850"/>
    </source>
</evidence>
<dbReference type="EMBL" id="CAEZTM010000021">
    <property type="protein sequence ID" value="CAB4569331.1"/>
    <property type="molecule type" value="Genomic_DNA"/>
</dbReference>
<name>A0A6J6DYY2_9ZZZZ</name>
<dbReference type="CDD" id="cd09872">
    <property type="entry name" value="PIN_Sll0205-like"/>
    <property type="match status" value="1"/>
</dbReference>
<dbReference type="InterPro" id="IPR052919">
    <property type="entry name" value="TA_system_RNase"/>
</dbReference>
<evidence type="ECO:0000313" key="2">
    <source>
        <dbReference type="EMBL" id="CAB4569331.1"/>
    </source>
</evidence>
<dbReference type="PANTHER" id="PTHR36173:SF2">
    <property type="entry name" value="RIBONUCLEASE VAPC16"/>
    <property type="match status" value="1"/>
</dbReference>